<keyword evidence="3" id="KW-1185">Reference proteome</keyword>
<name>A0ABT0SF97_9GAMM</name>
<dbReference type="GO" id="GO:0016787">
    <property type="term" value="F:hydrolase activity"/>
    <property type="evidence" value="ECO:0007669"/>
    <property type="project" value="UniProtKB-KW"/>
</dbReference>
<dbReference type="RefSeq" id="WP_250062439.1">
    <property type="nucleotide sequence ID" value="NZ_JAIKTS010000001.1"/>
</dbReference>
<protein>
    <submittedName>
        <fullName evidence="2">Alpha/beta fold hydrolase</fullName>
    </submittedName>
</protein>
<evidence type="ECO:0000313" key="3">
    <source>
        <dbReference type="Proteomes" id="UP001431235"/>
    </source>
</evidence>
<dbReference type="Pfam" id="PF12146">
    <property type="entry name" value="Hydrolase_4"/>
    <property type="match status" value="1"/>
</dbReference>
<accession>A0ABT0SF97</accession>
<dbReference type="PANTHER" id="PTHR11614">
    <property type="entry name" value="PHOSPHOLIPASE-RELATED"/>
    <property type="match status" value="1"/>
</dbReference>
<dbReference type="InterPro" id="IPR029058">
    <property type="entry name" value="AB_hydrolase_fold"/>
</dbReference>
<reference evidence="2 3" key="1">
    <citation type="submission" date="2021-08" db="EMBL/GenBank/DDBJ databases">
        <title>Novel members of of the genus Stenotrophomonas from differernt environment.</title>
        <authorList>
            <person name="Deng Y."/>
        </authorList>
    </citation>
    <scope>NUCLEOTIDE SEQUENCE [LARGE SCALE GENOMIC DNA]</scope>
    <source>
        <strain evidence="2 3">CPCC 101365</strain>
    </source>
</reference>
<gene>
    <name evidence="2" type="ORF">K5L01_04910</name>
</gene>
<dbReference type="EMBL" id="JAIKTS010000001">
    <property type="protein sequence ID" value="MCL7713997.1"/>
    <property type="molecule type" value="Genomic_DNA"/>
</dbReference>
<evidence type="ECO:0000313" key="2">
    <source>
        <dbReference type="EMBL" id="MCL7713997.1"/>
    </source>
</evidence>
<dbReference type="InterPro" id="IPR051044">
    <property type="entry name" value="MAG_DAG_Lipase"/>
</dbReference>
<evidence type="ECO:0000259" key="1">
    <source>
        <dbReference type="Pfam" id="PF12146"/>
    </source>
</evidence>
<dbReference type="InterPro" id="IPR022742">
    <property type="entry name" value="Hydrolase_4"/>
</dbReference>
<proteinExistence type="predicted"/>
<feature type="domain" description="Serine aminopeptidase S33" evidence="1">
    <location>
        <begin position="14"/>
        <end position="252"/>
    </location>
</feature>
<dbReference type="Gene3D" id="3.40.50.1820">
    <property type="entry name" value="alpha/beta hydrolase"/>
    <property type="match status" value="1"/>
</dbReference>
<keyword evidence="2" id="KW-0378">Hydrolase</keyword>
<organism evidence="2 3">
    <name type="scientific">Stenotrophomonas mori</name>
    <dbReference type="NCBI Taxonomy" id="2871096"/>
    <lineage>
        <taxon>Bacteria</taxon>
        <taxon>Pseudomonadati</taxon>
        <taxon>Pseudomonadota</taxon>
        <taxon>Gammaproteobacteria</taxon>
        <taxon>Lysobacterales</taxon>
        <taxon>Lysobacteraceae</taxon>
        <taxon>Stenotrophomonas</taxon>
    </lineage>
</organism>
<sequence>MSGSQEFFFEGGRKGVLLIHGLTGTPMEMRLLGKGLANAGYTVHGLQLPGHCGDADALVATTWEDWYAGVEQAAEALRARVDTLFVGGLSMGAVLALALAAQRPELVAGVGVYGATFRYDGWNIPAVARLAFLLPLFKRLGIGRHRMFMEEPPYGLRDERIRAQVSAAMLAGDSAAAGLPGNPWPALAEMYRLSAWVKPRLPQVVAPCLIAHAREDDIASLGNARLVAARVTGPTRTLILDNSYHMITIDRERRLLIEHSARFFDAIASGQPLADAA</sequence>
<comment type="caution">
    <text evidence="2">The sequence shown here is derived from an EMBL/GenBank/DDBJ whole genome shotgun (WGS) entry which is preliminary data.</text>
</comment>
<dbReference type="PIRSF" id="PIRSF017388">
    <property type="entry name" value="Esterase_lipase"/>
    <property type="match status" value="1"/>
</dbReference>
<dbReference type="Proteomes" id="UP001431235">
    <property type="component" value="Unassembled WGS sequence"/>
</dbReference>
<dbReference type="InterPro" id="IPR012354">
    <property type="entry name" value="Esterase_lipase"/>
</dbReference>
<dbReference type="SUPFAM" id="SSF53474">
    <property type="entry name" value="alpha/beta-Hydrolases"/>
    <property type="match status" value="1"/>
</dbReference>